<keyword evidence="1" id="KW-1133">Transmembrane helix</keyword>
<keyword evidence="4" id="KW-1185">Reference proteome</keyword>
<organism evidence="3 5">
    <name type="scientific">Shewanella xiamenensis</name>
    <dbReference type="NCBI Taxonomy" id="332186"/>
    <lineage>
        <taxon>Bacteria</taxon>
        <taxon>Pseudomonadati</taxon>
        <taxon>Pseudomonadota</taxon>
        <taxon>Gammaproteobacteria</taxon>
        <taxon>Alteromonadales</taxon>
        <taxon>Shewanellaceae</taxon>
        <taxon>Shewanella</taxon>
    </lineage>
</organism>
<keyword evidence="1" id="KW-0472">Membrane</keyword>
<dbReference type="EMBL" id="JAOTLW010000005">
    <property type="protein sequence ID" value="MDI5831036.1"/>
    <property type="molecule type" value="Genomic_DNA"/>
</dbReference>
<keyword evidence="1" id="KW-0812">Transmembrane</keyword>
<dbReference type="EMBL" id="JASGOQ010000001">
    <property type="protein sequence ID" value="MDV5391180.1"/>
    <property type="molecule type" value="Genomic_DNA"/>
</dbReference>
<dbReference type="GeneID" id="75187836"/>
<protein>
    <submittedName>
        <fullName evidence="3">Uncharacterized protein</fullName>
    </submittedName>
</protein>
<reference evidence="2 4" key="1">
    <citation type="submission" date="2022-09" db="EMBL/GenBank/DDBJ databases">
        <title>The outer-membrane cytochrome OmcA is essential for infection of Shewanella oneidensis by a zebrafish-associated bacteriophage.</title>
        <authorList>
            <person name="Grenfell A.W."/>
            <person name="Intile P."/>
            <person name="Mcfarlane J."/>
            <person name="Leung D."/>
            <person name="Abdalla K."/>
            <person name="Wold M."/>
            <person name="Kees E."/>
            <person name="Gralnick J."/>
        </authorList>
    </citation>
    <scope>NUCLEOTIDE SEQUENCE [LARGE SCALE GENOMIC DNA]</scope>
    <source>
        <strain evidence="2 4">NF-5</strain>
    </source>
</reference>
<name>A0A1E3URV1_9GAMM</name>
<dbReference type="PROSITE" id="PS51257">
    <property type="entry name" value="PROKAR_LIPOPROTEIN"/>
    <property type="match status" value="1"/>
</dbReference>
<dbReference type="OrthoDB" id="6227426at2"/>
<reference evidence="3" key="2">
    <citation type="submission" date="2023-05" db="EMBL/GenBank/DDBJ databases">
        <title>Colonisation of extended spectrum b-lactamase- and carbapenemase-producing bacteria on hospital surfaces from low- and middle-income countries.</title>
        <authorList>
            <person name="Nieto-Rosado M."/>
            <person name="Sands K."/>
            <person name="Iregbu K."/>
            <person name="Zahra R."/>
            <person name="Mazarati J.B."/>
            <person name="Mehtar S."/>
            <person name="Barnards-Group B."/>
            <person name="Walsh T.R."/>
        </authorList>
    </citation>
    <scope>NUCLEOTIDE SEQUENCE</scope>
    <source>
        <strain evidence="3">PP-E493</strain>
    </source>
</reference>
<dbReference type="Proteomes" id="UP001187859">
    <property type="component" value="Unassembled WGS sequence"/>
</dbReference>
<dbReference type="RefSeq" id="WP_037420926.1">
    <property type="nucleotide sequence ID" value="NZ_AP025014.1"/>
</dbReference>
<dbReference type="AlphaFoldDB" id="A0A1E3URV1"/>
<evidence type="ECO:0000256" key="1">
    <source>
        <dbReference type="SAM" id="Phobius"/>
    </source>
</evidence>
<sequence>MLAKPVYEVLPFGYMVLGCLSFMLLEPDYALIAALVVFVLGARIYNLRSQNRRTDPVKRRKSGYLPKTIYDLLPFIYLFSALAIFKFFPKNLYPLLAIMLLSYSFYILVRRSIHRRHKIPTTPQF</sequence>
<feature type="transmembrane region" description="Helical" evidence="1">
    <location>
        <begin position="91"/>
        <end position="109"/>
    </location>
</feature>
<feature type="transmembrane region" description="Helical" evidence="1">
    <location>
        <begin position="68"/>
        <end position="85"/>
    </location>
</feature>
<comment type="caution">
    <text evidence="3">The sequence shown here is derived from an EMBL/GenBank/DDBJ whole genome shotgun (WGS) entry which is preliminary data.</text>
</comment>
<evidence type="ECO:0000313" key="3">
    <source>
        <dbReference type="EMBL" id="MDV5391180.1"/>
    </source>
</evidence>
<accession>A0A1E3URV1</accession>
<evidence type="ECO:0000313" key="2">
    <source>
        <dbReference type="EMBL" id="MDI5831036.1"/>
    </source>
</evidence>
<proteinExistence type="predicted"/>
<dbReference type="Proteomes" id="UP001159075">
    <property type="component" value="Unassembled WGS sequence"/>
</dbReference>
<evidence type="ECO:0000313" key="4">
    <source>
        <dbReference type="Proteomes" id="UP001159075"/>
    </source>
</evidence>
<evidence type="ECO:0000313" key="5">
    <source>
        <dbReference type="Proteomes" id="UP001187859"/>
    </source>
</evidence>
<gene>
    <name evidence="2" type="ORF">ODY93_05610</name>
    <name evidence="3" type="ORF">QM089_13200</name>
</gene>
<feature type="transmembrane region" description="Helical" evidence="1">
    <location>
        <begin position="30"/>
        <end position="47"/>
    </location>
</feature>